<sequence length="108" mass="12298">MNSNINYRYADTSGKEINFDADYGLFRGTGRSFQPNNYLDNSGSMLSQVINRNFTPTDIDIYTAKVDVDQPKWKGKLGYGAKFSYVKTKNTFDFFNDINGVPVKILSR</sequence>
<feature type="non-terminal residue" evidence="2">
    <location>
        <position position="108"/>
    </location>
</feature>
<gene>
    <name evidence="2" type="ORF">DMO24_24485</name>
</gene>
<organism evidence="2 3">
    <name type="scientific">Modestobacter versicolor</name>
    <dbReference type="NCBI Taxonomy" id="429133"/>
    <lineage>
        <taxon>Bacteria</taxon>
        <taxon>Bacillati</taxon>
        <taxon>Actinomycetota</taxon>
        <taxon>Actinomycetes</taxon>
        <taxon>Geodermatophilales</taxon>
        <taxon>Geodermatophilaceae</taxon>
        <taxon>Modestobacter</taxon>
    </lineage>
</organism>
<name>A0A323V3U7_9ACTN</name>
<proteinExistence type="predicted"/>
<keyword evidence="3" id="KW-1185">Reference proteome</keyword>
<accession>A0A323V3U7</accession>
<evidence type="ECO:0000259" key="1">
    <source>
        <dbReference type="Pfam" id="PF14905"/>
    </source>
</evidence>
<evidence type="ECO:0000313" key="3">
    <source>
        <dbReference type="Proteomes" id="UP000247602"/>
    </source>
</evidence>
<dbReference type="EMBL" id="QKNV01000705">
    <property type="protein sequence ID" value="PZA18740.1"/>
    <property type="molecule type" value="Genomic_DNA"/>
</dbReference>
<protein>
    <submittedName>
        <fullName evidence="2">TonB-dependent receptor</fullName>
    </submittedName>
</protein>
<dbReference type="Pfam" id="PF14905">
    <property type="entry name" value="OMP_b-brl_3"/>
    <property type="match status" value="1"/>
</dbReference>
<reference evidence="2 3" key="1">
    <citation type="submission" date="2018-06" db="EMBL/GenBank/DDBJ databases">
        <title>Draft genome sequence of Modestobacter versicolor CP153-2.</title>
        <authorList>
            <person name="Gundlapally S.R."/>
        </authorList>
    </citation>
    <scope>NUCLEOTIDE SEQUENCE [LARGE SCALE GENOMIC DNA]</scope>
    <source>
        <strain evidence="2 3">CP153-2</strain>
    </source>
</reference>
<dbReference type="AlphaFoldDB" id="A0A323V3U7"/>
<feature type="domain" description="Outer membrane protein beta-barrel" evidence="1">
    <location>
        <begin position="11"/>
        <end position="104"/>
    </location>
</feature>
<dbReference type="Proteomes" id="UP000247602">
    <property type="component" value="Unassembled WGS sequence"/>
</dbReference>
<dbReference type="InterPro" id="IPR041700">
    <property type="entry name" value="OMP_b-brl_3"/>
</dbReference>
<keyword evidence="2" id="KW-0675">Receptor</keyword>
<evidence type="ECO:0000313" key="2">
    <source>
        <dbReference type="EMBL" id="PZA18740.1"/>
    </source>
</evidence>
<comment type="caution">
    <text evidence="2">The sequence shown here is derived from an EMBL/GenBank/DDBJ whole genome shotgun (WGS) entry which is preliminary data.</text>
</comment>